<dbReference type="Proteomes" id="UP000887563">
    <property type="component" value="Unplaced"/>
</dbReference>
<evidence type="ECO:0000313" key="2">
    <source>
        <dbReference type="Proteomes" id="UP000887563"/>
    </source>
</evidence>
<dbReference type="AlphaFoldDB" id="A0A914NTQ8"/>
<feature type="compositionally biased region" description="Low complexity" evidence="1">
    <location>
        <begin position="48"/>
        <end position="63"/>
    </location>
</feature>
<keyword evidence="2" id="KW-1185">Reference proteome</keyword>
<reference evidence="3" key="1">
    <citation type="submission" date="2022-11" db="UniProtKB">
        <authorList>
            <consortium name="WormBaseParasite"/>
        </authorList>
    </citation>
    <scope>IDENTIFICATION</scope>
</reference>
<evidence type="ECO:0000313" key="3">
    <source>
        <dbReference type="WBParaSite" id="Minc3s07563g41263"/>
    </source>
</evidence>
<feature type="region of interest" description="Disordered" evidence="1">
    <location>
        <begin position="32"/>
        <end position="64"/>
    </location>
</feature>
<sequence length="249" mass="28497">MFINSSHCWVIGPALASTEYSKRLQQAQQLRNEKQLAETSETSSFVLTTTTEAETTQETTTTEPLTPKEIHYKENEKKGKNETAKEVLPPQISKEAEFVQKTMATFLGKMDNEKIDAGQVQSRHDEYKKMAEFVLKNNLSESDVIDPWKDDVTSLGLTVNSTNFSNETDYEVDDEEENNTKNKLMELKNSEEILSQNNSQNAENESQSQTNGGLHIRIHIRPSENWINQKPRITVNTRLCRATDYFIKK</sequence>
<dbReference type="WBParaSite" id="Minc3s07563g41263">
    <property type="protein sequence ID" value="Minc3s07563g41263"/>
    <property type="gene ID" value="Minc3s07563g41263"/>
</dbReference>
<evidence type="ECO:0000256" key="1">
    <source>
        <dbReference type="SAM" id="MobiDB-lite"/>
    </source>
</evidence>
<name>A0A914NTQ8_MELIC</name>
<accession>A0A914NTQ8</accession>
<proteinExistence type="predicted"/>
<feature type="compositionally biased region" description="Polar residues" evidence="1">
    <location>
        <begin position="37"/>
        <end position="47"/>
    </location>
</feature>
<protein>
    <submittedName>
        <fullName evidence="3">Uncharacterized protein</fullName>
    </submittedName>
</protein>
<organism evidence="2 3">
    <name type="scientific">Meloidogyne incognita</name>
    <name type="common">Southern root-knot nematode worm</name>
    <name type="synonym">Oxyuris incognita</name>
    <dbReference type="NCBI Taxonomy" id="6306"/>
    <lineage>
        <taxon>Eukaryota</taxon>
        <taxon>Metazoa</taxon>
        <taxon>Ecdysozoa</taxon>
        <taxon>Nematoda</taxon>
        <taxon>Chromadorea</taxon>
        <taxon>Rhabditida</taxon>
        <taxon>Tylenchina</taxon>
        <taxon>Tylenchomorpha</taxon>
        <taxon>Tylenchoidea</taxon>
        <taxon>Meloidogynidae</taxon>
        <taxon>Meloidogyninae</taxon>
        <taxon>Meloidogyne</taxon>
        <taxon>Meloidogyne incognita group</taxon>
    </lineage>
</organism>